<dbReference type="GO" id="GO:0016020">
    <property type="term" value="C:membrane"/>
    <property type="evidence" value="ECO:0007669"/>
    <property type="project" value="UniProtKB-SubCell"/>
</dbReference>
<protein>
    <recommendedName>
        <fullName evidence="8">Tetraspanin</fullName>
    </recommendedName>
</protein>
<evidence type="ECO:0000256" key="5">
    <source>
        <dbReference type="SAM" id="Phobius"/>
    </source>
</evidence>
<evidence type="ECO:0008006" key="8">
    <source>
        <dbReference type="Google" id="ProtNLM"/>
    </source>
</evidence>
<proteinExistence type="predicted"/>
<evidence type="ECO:0000256" key="2">
    <source>
        <dbReference type="ARBA" id="ARBA00022692"/>
    </source>
</evidence>
<keyword evidence="4 5" id="KW-0472">Membrane</keyword>
<evidence type="ECO:0000256" key="1">
    <source>
        <dbReference type="ARBA" id="ARBA00004141"/>
    </source>
</evidence>
<evidence type="ECO:0000313" key="7">
    <source>
        <dbReference type="Proteomes" id="UP001211907"/>
    </source>
</evidence>
<dbReference type="InterPro" id="IPR018499">
    <property type="entry name" value="Tetraspanin/Peripherin"/>
</dbReference>
<name>A0AAD5SYJ7_9FUNG</name>
<keyword evidence="3 5" id="KW-1133">Transmembrane helix</keyword>
<dbReference type="AlphaFoldDB" id="A0AAD5SYJ7"/>
<keyword evidence="7" id="KW-1185">Reference proteome</keyword>
<dbReference type="Proteomes" id="UP001211907">
    <property type="component" value="Unassembled WGS sequence"/>
</dbReference>
<evidence type="ECO:0000313" key="6">
    <source>
        <dbReference type="EMBL" id="KAJ3119357.1"/>
    </source>
</evidence>
<sequence>MYKYTQFRHESKKWFSRVYLVLINFLLFGLACVLLVAGVAILKVTNDDYASLSDNIITLSKGIAYGLLATGSLIVLLTLTGSIGACTRHNFSLNIYIFGMAIIFIAALAGGIHFLIQLRNNANQWSNLTISDWNSFTDSDRDTDQFLFSCCGFGADQTNIYSGAPLYDSSSRSENSCASSAYVATAPNCYDSGNSFYREYTIISGIVFGGILLFVLTGIASADNAKFRMVDVGYQVVHEGFVQV</sequence>
<dbReference type="EMBL" id="JADGJH010001068">
    <property type="protein sequence ID" value="KAJ3119357.1"/>
    <property type="molecule type" value="Genomic_DNA"/>
</dbReference>
<keyword evidence="2 5" id="KW-0812">Transmembrane</keyword>
<feature type="transmembrane region" description="Helical" evidence="5">
    <location>
        <begin position="200"/>
        <end position="220"/>
    </location>
</feature>
<dbReference type="Pfam" id="PF00335">
    <property type="entry name" value="Tetraspanin"/>
    <property type="match status" value="1"/>
</dbReference>
<dbReference type="PRINTS" id="PR00259">
    <property type="entry name" value="TMFOUR"/>
</dbReference>
<evidence type="ECO:0000256" key="4">
    <source>
        <dbReference type="ARBA" id="ARBA00023136"/>
    </source>
</evidence>
<comment type="caution">
    <text evidence="6">The sequence shown here is derived from an EMBL/GenBank/DDBJ whole genome shotgun (WGS) entry which is preliminary data.</text>
</comment>
<reference evidence="6" key="1">
    <citation type="submission" date="2020-05" db="EMBL/GenBank/DDBJ databases">
        <title>Phylogenomic resolution of chytrid fungi.</title>
        <authorList>
            <person name="Stajich J.E."/>
            <person name="Amses K."/>
            <person name="Simmons R."/>
            <person name="Seto K."/>
            <person name="Myers J."/>
            <person name="Bonds A."/>
            <person name="Quandt C.A."/>
            <person name="Barry K."/>
            <person name="Liu P."/>
            <person name="Grigoriev I."/>
            <person name="Longcore J.E."/>
            <person name="James T.Y."/>
        </authorList>
    </citation>
    <scope>NUCLEOTIDE SEQUENCE</scope>
    <source>
        <strain evidence="6">JEL0513</strain>
    </source>
</reference>
<dbReference type="PROSITE" id="PS51257">
    <property type="entry name" value="PROKAR_LIPOPROTEIN"/>
    <property type="match status" value="1"/>
</dbReference>
<feature type="transmembrane region" description="Helical" evidence="5">
    <location>
        <begin position="21"/>
        <end position="42"/>
    </location>
</feature>
<comment type="subcellular location">
    <subcellularLocation>
        <location evidence="1">Membrane</location>
        <topology evidence="1">Multi-pass membrane protein</topology>
    </subcellularLocation>
</comment>
<organism evidence="6 7">
    <name type="scientific">Physocladia obscura</name>
    <dbReference type="NCBI Taxonomy" id="109957"/>
    <lineage>
        <taxon>Eukaryota</taxon>
        <taxon>Fungi</taxon>
        <taxon>Fungi incertae sedis</taxon>
        <taxon>Chytridiomycota</taxon>
        <taxon>Chytridiomycota incertae sedis</taxon>
        <taxon>Chytridiomycetes</taxon>
        <taxon>Chytridiales</taxon>
        <taxon>Chytriomycetaceae</taxon>
        <taxon>Physocladia</taxon>
    </lineage>
</organism>
<accession>A0AAD5SYJ7</accession>
<gene>
    <name evidence="6" type="ORF">HK100_000350</name>
</gene>
<evidence type="ECO:0000256" key="3">
    <source>
        <dbReference type="ARBA" id="ARBA00022989"/>
    </source>
</evidence>
<feature type="transmembrane region" description="Helical" evidence="5">
    <location>
        <begin position="95"/>
        <end position="116"/>
    </location>
</feature>
<feature type="transmembrane region" description="Helical" evidence="5">
    <location>
        <begin position="62"/>
        <end position="83"/>
    </location>
</feature>